<reference evidence="2 3" key="1">
    <citation type="submission" date="2022-08" db="EMBL/GenBank/DDBJ databases">
        <authorList>
            <person name="Somphong A."/>
            <person name="Phongsopitanun W."/>
        </authorList>
    </citation>
    <scope>NUCLEOTIDE SEQUENCE [LARGE SCALE GENOMIC DNA]</scope>
    <source>
        <strain evidence="2 3">LP11</strain>
    </source>
</reference>
<dbReference type="EMBL" id="JANUGP010000015">
    <property type="protein sequence ID" value="MCS0603584.1"/>
    <property type="molecule type" value="Genomic_DNA"/>
</dbReference>
<dbReference type="Gene3D" id="1.50.10.20">
    <property type="match status" value="1"/>
</dbReference>
<keyword evidence="3" id="KW-1185">Reference proteome</keyword>
<accession>A0ABT2B502</accession>
<dbReference type="CDD" id="cd00688">
    <property type="entry name" value="ISOPREN_C2_like"/>
    <property type="match status" value="1"/>
</dbReference>
<organism evidence="2 3">
    <name type="scientific">Streptomyces pyxinicus</name>
    <dbReference type="NCBI Taxonomy" id="2970331"/>
    <lineage>
        <taxon>Bacteria</taxon>
        <taxon>Bacillati</taxon>
        <taxon>Actinomycetota</taxon>
        <taxon>Actinomycetes</taxon>
        <taxon>Kitasatosporales</taxon>
        <taxon>Streptomycetaceae</taxon>
        <taxon>Streptomyces</taxon>
    </lineage>
</organism>
<feature type="signal peptide" evidence="1">
    <location>
        <begin position="1"/>
        <end position="30"/>
    </location>
</feature>
<dbReference type="InterPro" id="IPR008930">
    <property type="entry name" value="Terpenoid_cyclase/PrenylTrfase"/>
</dbReference>
<name>A0ABT2B502_9ACTN</name>
<evidence type="ECO:0000313" key="3">
    <source>
        <dbReference type="Proteomes" id="UP001205612"/>
    </source>
</evidence>
<dbReference type="RefSeq" id="WP_258780062.1">
    <property type="nucleotide sequence ID" value="NZ_JANUGP010000015.1"/>
</dbReference>
<protein>
    <submittedName>
        <fullName evidence="2">Terpene cyclase/mutase family protein</fullName>
    </submittedName>
</protein>
<evidence type="ECO:0000313" key="2">
    <source>
        <dbReference type="EMBL" id="MCS0603584.1"/>
    </source>
</evidence>
<gene>
    <name evidence="2" type="ORF">NX794_20545</name>
</gene>
<feature type="chain" id="PRO_5045720790" evidence="1">
    <location>
        <begin position="31"/>
        <end position="470"/>
    </location>
</feature>
<comment type="caution">
    <text evidence="2">The sequence shown here is derived from an EMBL/GenBank/DDBJ whole genome shotgun (WGS) entry which is preliminary data.</text>
</comment>
<keyword evidence="1" id="KW-0732">Signal</keyword>
<dbReference type="SUPFAM" id="SSF48239">
    <property type="entry name" value="Terpenoid cyclases/Protein prenyltransferases"/>
    <property type="match status" value="1"/>
</dbReference>
<evidence type="ECO:0000256" key="1">
    <source>
        <dbReference type="SAM" id="SignalP"/>
    </source>
</evidence>
<dbReference type="Proteomes" id="UP001205612">
    <property type="component" value="Unassembled WGS sequence"/>
</dbReference>
<sequence length="470" mass="47085">MPRSLSHRRTALTVAAALGAFVLGTVPASATSTPAQIATSRTNGVTYLKSLQAPDGSYAGSGLSNEWAFSALASAGTAAVDVTPGGDTTKNARTVYRNLLSTAGWPSSSPVVTDYERAALNAFAAGIDPARVSASRNLIADQYGYWQTAEPGYFGPSANFNGTVFAALALNGAKTQSGQARIPQALRDAVVTRIRANQHNDGGWNYGKAEGNASQLATASDIDMTGAAMAALCVSGVPNTDTDITQAKAFLKSKLVPGSGAFNAMFGINTDSNGWAVSGLNACGINPQTGDFLTSMGKTPVDFLIAQQFNPGGGFKYLPSDTSPTAYSSIDGLRAVAGGGFTAAPPVPTTPGAPQWVAQSSLTSGTATKLALTVDDGAGGLKVCSVALTPTGSTTTLGAVLDAATGAATPSGCVTSVTPASGSGTVTAVNGKANSGSNTWKVSIDGSAFSSATRGTAVGVGDTIAVRWGA</sequence>
<proteinExistence type="predicted"/>